<evidence type="ECO:0000256" key="3">
    <source>
        <dbReference type="SAM" id="Phobius"/>
    </source>
</evidence>
<evidence type="ECO:0000256" key="1">
    <source>
        <dbReference type="ARBA" id="ARBA00022741"/>
    </source>
</evidence>
<accession>A0A392U2E1</accession>
<keyword evidence="3" id="KW-0812">Transmembrane</keyword>
<evidence type="ECO:0000256" key="2">
    <source>
        <dbReference type="ARBA" id="ARBA00022840"/>
    </source>
</evidence>
<dbReference type="SUPFAM" id="SSF100920">
    <property type="entry name" value="Heat shock protein 70kD (HSP70), peptide-binding domain"/>
    <property type="match status" value="1"/>
</dbReference>
<keyword evidence="3" id="KW-1133">Transmembrane helix</keyword>
<comment type="caution">
    <text evidence="4">The sequence shown here is derived from an EMBL/GenBank/DDBJ whole genome shotgun (WGS) entry which is preliminary data.</text>
</comment>
<dbReference type="PANTHER" id="PTHR19375">
    <property type="entry name" value="HEAT SHOCK PROTEIN 70KDA"/>
    <property type="match status" value="1"/>
</dbReference>
<protein>
    <submittedName>
        <fullName evidence="4">Heat-shock protein</fullName>
    </submittedName>
</protein>
<reference evidence="4 5" key="1">
    <citation type="journal article" date="2018" name="Front. Plant Sci.">
        <title>Red Clover (Trifolium pratense) and Zigzag Clover (T. medium) - A Picture of Genomic Similarities and Differences.</title>
        <authorList>
            <person name="Dluhosova J."/>
            <person name="Istvanek J."/>
            <person name="Nedelnik J."/>
            <person name="Repkova J."/>
        </authorList>
    </citation>
    <scope>NUCLEOTIDE SEQUENCE [LARGE SCALE GENOMIC DNA]</scope>
    <source>
        <strain evidence="5">cv. 10/8</strain>
        <tissue evidence="4">Leaf</tissue>
    </source>
</reference>
<dbReference type="GO" id="GO:0140662">
    <property type="term" value="F:ATP-dependent protein folding chaperone"/>
    <property type="evidence" value="ECO:0007669"/>
    <property type="project" value="InterPro"/>
</dbReference>
<dbReference type="GO" id="GO:0005524">
    <property type="term" value="F:ATP binding"/>
    <property type="evidence" value="ECO:0007669"/>
    <property type="project" value="UniProtKB-KW"/>
</dbReference>
<keyword evidence="2" id="KW-0067">ATP-binding</keyword>
<proteinExistence type="predicted"/>
<evidence type="ECO:0000313" key="4">
    <source>
        <dbReference type="EMBL" id="MCI66205.1"/>
    </source>
</evidence>
<dbReference type="InterPro" id="IPR029047">
    <property type="entry name" value="HSP70_peptide-bd_sf"/>
</dbReference>
<sequence>PVKIMTEERCKTSVDNQFGVSINVYEGERIRAGENNLLGVFGLLVPCALCIKVCFAIAVDGILNVTAEEETTGNKK</sequence>
<dbReference type="Gene3D" id="2.60.34.10">
    <property type="entry name" value="Substrate Binding Domain Of DNAk, Chain A, domain 1"/>
    <property type="match status" value="1"/>
</dbReference>
<name>A0A392U2E1_9FABA</name>
<evidence type="ECO:0000313" key="5">
    <source>
        <dbReference type="Proteomes" id="UP000265520"/>
    </source>
</evidence>
<dbReference type="Pfam" id="PF00012">
    <property type="entry name" value="HSP70"/>
    <property type="match status" value="1"/>
</dbReference>
<dbReference type="AlphaFoldDB" id="A0A392U2E1"/>
<feature type="non-terminal residue" evidence="4">
    <location>
        <position position="1"/>
    </location>
</feature>
<dbReference type="InterPro" id="IPR013126">
    <property type="entry name" value="Hsp_70_fam"/>
</dbReference>
<keyword evidence="3" id="KW-0472">Membrane</keyword>
<keyword evidence="1" id="KW-0547">Nucleotide-binding</keyword>
<dbReference type="EMBL" id="LXQA010690828">
    <property type="protein sequence ID" value="MCI66205.1"/>
    <property type="molecule type" value="Genomic_DNA"/>
</dbReference>
<dbReference type="Proteomes" id="UP000265520">
    <property type="component" value="Unassembled WGS sequence"/>
</dbReference>
<organism evidence="4 5">
    <name type="scientific">Trifolium medium</name>
    <dbReference type="NCBI Taxonomy" id="97028"/>
    <lineage>
        <taxon>Eukaryota</taxon>
        <taxon>Viridiplantae</taxon>
        <taxon>Streptophyta</taxon>
        <taxon>Embryophyta</taxon>
        <taxon>Tracheophyta</taxon>
        <taxon>Spermatophyta</taxon>
        <taxon>Magnoliopsida</taxon>
        <taxon>eudicotyledons</taxon>
        <taxon>Gunneridae</taxon>
        <taxon>Pentapetalae</taxon>
        <taxon>rosids</taxon>
        <taxon>fabids</taxon>
        <taxon>Fabales</taxon>
        <taxon>Fabaceae</taxon>
        <taxon>Papilionoideae</taxon>
        <taxon>50 kb inversion clade</taxon>
        <taxon>NPAAA clade</taxon>
        <taxon>Hologalegina</taxon>
        <taxon>IRL clade</taxon>
        <taxon>Trifolieae</taxon>
        <taxon>Trifolium</taxon>
    </lineage>
</organism>
<feature type="transmembrane region" description="Helical" evidence="3">
    <location>
        <begin position="37"/>
        <end position="59"/>
    </location>
</feature>
<keyword evidence="5" id="KW-1185">Reference proteome</keyword>